<evidence type="ECO:0000313" key="2">
    <source>
        <dbReference type="Proteomes" id="UP000030466"/>
    </source>
</evidence>
<dbReference type="Proteomes" id="UP000030466">
    <property type="component" value="Unassembled WGS sequence"/>
</dbReference>
<protein>
    <submittedName>
        <fullName evidence="1">Uncharacterized protein</fullName>
    </submittedName>
</protein>
<comment type="caution">
    <text evidence="1">The sequence shown here is derived from an EMBL/GenBank/DDBJ whole genome shotgun (WGS) entry which is preliminary data.</text>
</comment>
<gene>
    <name evidence="1" type="ORF">GY22_11215</name>
</gene>
<reference evidence="1 2" key="1">
    <citation type="journal article" date="2003" name="Int. J. Syst. Evol. Microbiol.">
        <title>Kocuria polaris sp. nov., an orange-pigmented psychrophilic bacterium isolated from an Antarctic cyanobacterial mat sample.</title>
        <authorList>
            <person name="Reddy G.S."/>
            <person name="Prakash J.S."/>
            <person name="Prabahar V."/>
            <person name="Matsumoto G.I."/>
            <person name="Stackebrandt E."/>
            <person name="Shivaji S."/>
        </authorList>
    </citation>
    <scope>NUCLEOTIDE SEQUENCE [LARGE SCALE GENOMIC DNA]</scope>
    <source>
        <strain evidence="1 2">CMS 76or</strain>
    </source>
</reference>
<dbReference type="RefSeq" id="WP_017833404.1">
    <property type="nucleotide sequence ID" value="NZ_JSUH01000009.1"/>
</dbReference>
<organism evidence="1 2">
    <name type="scientific">Kocuria rosea subsp. polaris</name>
    <dbReference type="NCBI Taxonomy" id="136273"/>
    <lineage>
        <taxon>Bacteria</taxon>
        <taxon>Bacillati</taxon>
        <taxon>Actinomycetota</taxon>
        <taxon>Actinomycetes</taxon>
        <taxon>Micrococcales</taxon>
        <taxon>Micrococcaceae</taxon>
        <taxon>Kocuria</taxon>
    </lineage>
</organism>
<name>A0A0A6VTQ5_KOCRO</name>
<sequence length="121" mass="13090">MSEQRHTPDRITELGPDDVFVFGSNARGAHLAGAARTAVERFGAVPGRGHGLQGRSYAIDSMSGLPELEREAAAFVAFAREHPELTFWLTRVGTGIAGHDERRVAALFADAPPNVVRPRGW</sequence>
<dbReference type="EMBL" id="JSUH01000009">
    <property type="protein sequence ID" value="KHD97239.1"/>
    <property type="molecule type" value="Genomic_DNA"/>
</dbReference>
<proteinExistence type="predicted"/>
<accession>A0A0A6VTQ5</accession>
<dbReference type="AlphaFoldDB" id="A0A0A6VTQ5"/>
<evidence type="ECO:0000313" key="1">
    <source>
        <dbReference type="EMBL" id="KHD97239.1"/>
    </source>
</evidence>
<dbReference type="OrthoDB" id="489040at2"/>
<keyword evidence="2" id="KW-1185">Reference proteome</keyword>